<dbReference type="GO" id="GO:0005506">
    <property type="term" value="F:iron ion binding"/>
    <property type="evidence" value="ECO:0007669"/>
    <property type="project" value="InterPro"/>
</dbReference>
<dbReference type="GO" id="GO:0016705">
    <property type="term" value="F:oxidoreductase activity, acting on paired donors, with incorporation or reduction of molecular oxygen"/>
    <property type="evidence" value="ECO:0007669"/>
    <property type="project" value="InterPro"/>
</dbReference>
<dbReference type="CDD" id="cd11058">
    <property type="entry name" value="CYP60B-like"/>
    <property type="match status" value="1"/>
</dbReference>
<evidence type="ECO:0000256" key="11">
    <source>
        <dbReference type="ARBA" id="ARBA00023136"/>
    </source>
</evidence>
<keyword evidence="16" id="KW-1185">Reference proteome</keyword>
<evidence type="ECO:0000256" key="12">
    <source>
        <dbReference type="PIRSR" id="PIRSR602401-1"/>
    </source>
</evidence>
<dbReference type="Proteomes" id="UP000799770">
    <property type="component" value="Unassembled WGS sequence"/>
</dbReference>
<gene>
    <name evidence="15" type="ORF">BDV96DRAFT_614542</name>
</gene>
<dbReference type="PANTHER" id="PTHR24305">
    <property type="entry name" value="CYTOCHROME P450"/>
    <property type="match status" value="1"/>
</dbReference>
<dbReference type="GO" id="GO:0020037">
    <property type="term" value="F:heme binding"/>
    <property type="evidence" value="ECO:0007669"/>
    <property type="project" value="InterPro"/>
</dbReference>
<dbReference type="PANTHER" id="PTHR24305:SF210">
    <property type="entry name" value="CYTOCHROME P450 MONOOXYGENASE ASQL-RELATED"/>
    <property type="match status" value="1"/>
</dbReference>
<evidence type="ECO:0000256" key="4">
    <source>
        <dbReference type="ARBA" id="ARBA00022617"/>
    </source>
</evidence>
<feature type="transmembrane region" description="Helical" evidence="14">
    <location>
        <begin position="20"/>
        <end position="37"/>
    </location>
</feature>
<evidence type="ECO:0000256" key="13">
    <source>
        <dbReference type="RuleBase" id="RU000461"/>
    </source>
</evidence>
<evidence type="ECO:0000313" key="15">
    <source>
        <dbReference type="EMBL" id="KAF2111659.1"/>
    </source>
</evidence>
<dbReference type="SUPFAM" id="SSF48264">
    <property type="entry name" value="Cytochrome P450"/>
    <property type="match status" value="1"/>
</dbReference>
<dbReference type="Pfam" id="PF00067">
    <property type="entry name" value="p450"/>
    <property type="match status" value="1"/>
</dbReference>
<dbReference type="PRINTS" id="PR00385">
    <property type="entry name" value="P450"/>
</dbReference>
<comment type="subcellular location">
    <subcellularLocation>
        <location evidence="2">Membrane</location>
        <topology evidence="2">Single-pass membrane protein</topology>
    </subcellularLocation>
</comment>
<evidence type="ECO:0000256" key="14">
    <source>
        <dbReference type="SAM" id="Phobius"/>
    </source>
</evidence>
<dbReference type="PROSITE" id="PS00086">
    <property type="entry name" value="CYTOCHROME_P450"/>
    <property type="match status" value="1"/>
</dbReference>
<dbReference type="InterPro" id="IPR036396">
    <property type="entry name" value="Cyt_P450_sf"/>
</dbReference>
<dbReference type="InterPro" id="IPR002401">
    <property type="entry name" value="Cyt_P450_E_grp-I"/>
</dbReference>
<keyword evidence="7 14" id="KW-1133">Transmembrane helix</keyword>
<dbReference type="PRINTS" id="PR00463">
    <property type="entry name" value="EP450I"/>
</dbReference>
<sequence>MSTHIDSTVGLSRLIHNASALQVFNAVVALIIIRWFARGFYRAYFHPLARFPGPKISAATRIPQIVATWTGSSHLYVARLHRQYGPIVRISPDHISFIDSQAWKDTSGHATAEQKKQRGSMPTKHWSRYGRAVNGTPSLINQQSDKEHARMRRVFNPAFSDRALKQQEPLFMKWIDLLVSKLDEGIQEDSDRKWNMVRMYNFTTFDVMGDLTFGEPLNMLNSGKYDPWVSMIFGSVRTNSKLSIIQYYPLLYKAFKALVPETFAKKRYEHFQYSVERVTKRLERGRRSEGVDLWDLVLKQDDGKVMSRAEMDSNSSLFMIAGTETTATLLSGLTYQLLKNPDKMEKLVEEIRSTFADSRDMHMEALAALPYLNACMKEALRVYPPVPVGLPRMTPPDGSTIAGVYVPPDTTVTIPHLAMYTSELNFKDPLSFVPERWLGDERYANDDKHALQPFSVGPRDCLGKNMAYHEMRLIAAKVFYKFDFELCPESDKWNDQEVFTLWEKHPLMCKLKPATSS</sequence>
<comment type="similarity">
    <text evidence="3 13">Belongs to the cytochrome P450 family.</text>
</comment>
<keyword evidence="9 12" id="KW-0408">Iron</keyword>
<evidence type="ECO:0000256" key="3">
    <source>
        <dbReference type="ARBA" id="ARBA00010617"/>
    </source>
</evidence>
<organism evidence="15 16">
    <name type="scientific">Lophiotrema nucula</name>
    <dbReference type="NCBI Taxonomy" id="690887"/>
    <lineage>
        <taxon>Eukaryota</taxon>
        <taxon>Fungi</taxon>
        <taxon>Dikarya</taxon>
        <taxon>Ascomycota</taxon>
        <taxon>Pezizomycotina</taxon>
        <taxon>Dothideomycetes</taxon>
        <taxon>Pleosporomycetidae</taxon>
        <taxon>Pleosporales</taxon>
        <taxon>Lophiotremataceae</taxon>
        <taxon>Lophiotrema</taxon>
    </lineage>
</organism>
<dbReference type="InterPro" id="IPR017972">
    <property type="entry name" value="Cyt_P450_CS"/>
</dbReference>
<dbReference type="OrthoDB" id="1470350at2759"/>
<evidence type="ECO:0000256" key="10">
    <source>
        <dbReference type="ARBA" id="ARBA00023033"/>
    </source>
</evidence>
<name>A0A6A5YWS0_9PLEO</name>
<dbReference type="EMBL" id="ML977333">
    <property type="protein sequence ID" value="KAF2111659.1"/>
    <property type="molecule type" value="Genomic_DNA"/>
</dbReference>
<evidence type="ECO:0000256" key="1">
    <source>
        <dbReference type="ARBA" id="ARBA00001971"/>
    </source>
</evidence>
<evidence type="ECO:0000256" key="9">
    <source>
        <dbReference type="ARBA" id="ARBA00023004"/>
    </source>
</evidence>
<dbReference type="FunFam" id="1.10.630.10:FF:000047">
    <property type="entry name" value="Cytochrome P450 monooxygenase"/>
    <property type="match status" value="1"/>
</dbReference>
<feature type="binding site" description="axial binding residue" evidence="12">
    <location>
        <position position="461"/>
    </location>
    <ligand>
        <name>heme</name>
        <dbReference type="ChEBI" id="CHEBI:30413"/>
    </ligand>
    <ligandPart>
        <name>Fe</name>
        <dbReference type="ChEBI" id="CHEBI:18248"/>
    </ligandPart>
</feature>
<keyword evidence="11 14" id="KW-0472">Membrane</keyword>
<proteinExistence type="inferred from homology"/>
<dbReference type="InterPro" id="IPR001128">
    <property type="entry name" value="Cyt_P450"/>
</dbReference>
<keyword evidence="10 13" id="KW-0503">Monooxygenase</keyword>
<evidence type="ECO:0000256" key="5">
    <source>
        <dbReference type="ARBA" id="ARBA00022692"/>
    </source>
</evidence>
<protein>
    <submittedName>
        <fullName evidence="15">Cytochrome P450</fullName>
    </submittedName>
</protein>
<dbReference type="GO" id="GO:0009403">
    <property type="term" value="P:toxin biosynthetic process"/>
    <property type="evidence" value="ECO:0007669"/>
    <property type="project" value="UniProtKB-ARBA"/>
</dbReference>
<evidence type="ECO:0000313" key="16">
    <source>
        <dbReference type="Proteomes" id="UP000799770"/>
    </source>
</evidence>
<evidence type="ECO:0000256" key="2">
    <source>
        <dbReference type="ARBA" id="ARBA00004167"/>
    </source>
</evidence>
<keyword evidence="6 12" id="KW-0479">Metal-binding</keyword>
<comment type="cofactor">
    <cofactor evidence="1 12">
        <name>heme</name>
        <dbReference type="ChEBI" id="CHEBI:30413"/>
    </cofactor>
</comment>
<keyword evidence="4 12" id="KW-0349">Heme</keyword>
<keyword evidence="8 13" id="KW-0560">Oxidoreductase</keyword>
<reference evidence="15" key="1">
    <citation type="journal article" date="2020" name="Stud. Mycol.">
        <title>101 Dothideomycetes genomes: a test case for predicting lifestyles and emergence of pathogens.</title>
        <authorList>
            <person name="Haridas S."/>
            <person name="Albert R."/>
            <person name="Binder M."/>
            <person name="Bloem J."/>
            <person name="Labutti K."/>
            <person name="Salamov A."/>
            <person name="Andreopoulos B."/>
            <person name="Baker S."/>
            <person name="Barry K."/>
            <person name="Bills G."/>
            <person name="Bluhm B."/>
            <person name="Cannon C."/>
            <person name="Castanera R."/>
            <person name="Culley D."/>
            <person name="Daum C."/>
            <person name="Ezra D."/>
            <person name="Gonzalez J."/>
            <person name="Henrissat B."/>
            <person name="Kuo A."/>
            <person name="Liang C."/>
            <person name="Lipzen A."/>
            <person name="Lutzoni F."/>
            <person name="Magnuson J."/>
            <person name="Mondo S."/>
            <person name="Nolan M."/>
            <person name="Ohm R."/>
            <person name="Pangilinan J."/>
            <person name="Park H.-J."/>
            <person name="Ramirez L."/>
            <person name="Alfaro M."/>
            <person name="Sun H."/>
            <person name="Tritt A."/>
            <person name="Yoshinaga Y."/>
            <person name="Zwiers L.-H."/>
            <person name="Turgeon B."/>
            <person name="Goodwin S."/>
            <person name="Spatafora J."/>
            <person name="Crous P."/>
            <person name="Grigoriev I."/>
        </authorList>
    </citation>
    <scope>NUCLEOTIDE SEQUENCE</scope>
    <source>
        <strain evidence="15">CBS 627.86</strain>
    </source>
</reference>
<dbReference type="AlphaFoldDB" id="A0A6A5YWS0"/>
<evidence type="ECO:0000256" key="6">
    <source>
        <dbReference type="ARBA" id="ARBA00022723"/>
    </source>
</evidence>
<keyword evidence="5 14" id="KW-0812">Transmembrane</keyword>
<evidence type="ECO:0000256" key="7">
    <source>
        <dbReference type="ARBA" id="ARBA00022989"/>
    </source>
</evidence>
<dbReference type="GO" id="GO:0016020">
    <property type="term" value="C:membrane"/>
    <property type="evidence" value="ECO:0007669"/>
    <property type="project" value="UniProtKB-SubCell"/>
</dbReference>
<accession>A0A6A5YWS0</accession>
<dbReference type="Gene3D" id="1.10.630.10">
    <property type="entry name" value="Cytochrome P450"/>
    <property type="match status" value="1"/>
</dbReference>
<dbReference type="InterPro" id="IPR050121">
    <property type="entry name" value="Cytochrome_P450_monoxygenase"/>
</dbReference>
<evidence type="ECO:0000256" key="8">
    <source>
        <dbReference type="ARBA" id="ARBA00023002"/>
    </source>
</evidence>
<dbReference type="GO" id="GO:0004497">
    <property type="term" value="F:monooxygenase activity"/>
    <property type="evidence" value="ECO:0007669"/>
    <property type="project" value="UniProtKB-KW"/>
</dbReference>